<comment type="caution">
    <text evidence="1">The sequence shown here is derived from an EMBL/GenBank/DDBJ whole genome shotgun (WGS) entry which is preliminary data.</text>
</comment>
<dbReference type="AlphaFoldDB" id="D5P5J9"/>
<keyword evidence="2" id="KW-1185">Reference proteome</keyword>
<organism evidence="1 2">
    <name type="scientific">Mycobacterium parascrofulaceum ATCC BAA-614</name>
    <dbReference type="NCBI Taxonomy" id="525368"/>
    <lineage>
        <taxon>Bacteria</taxon>
        <taxon>Bacillati</taxon>
        <taxon>Actinomycetota</taxon>
        <taxon>Actinomycetes</taxon>
        <taxon>Mycobacteriales</taxon>
        <taxon>Mycobacteriaceae</taxon>
        <taxon>Mycobacterium</taxon>
        <taxon>Mycobacterium simiae complex</taxon>
    </lineage>
</organism>
<reference evidence="1 2" key="1">
    <citation type="submission" date="2010-04" db="EMBL/GenBank/DDBJ databases">
        <authorList>
            <person name="Muzny D."/>
            <person name="Qin X."/>
            <person name="Deng J."/>
            <person name="Jiang H."/>
            <person name="Liu Y."/>
            <person name="Qu J."/>
            <person name="Song X.-Z."/>
            <person name="Zhang L."/>
            <person name="Thornton R."/>
            <person name="Coyle M."/>
            <person name="Francisco L."/>
            <person name="Jackson L."/>
            <person name="Javaid M."/>
            <person name="Korchina V."/>
            <person name="Kovar C."/>
            <person name="Mata R."/>
            <person name="Mathew T."/>
            <person name="Ngo R."/>
            <person name="Nguyen L."/>
            <person name="Nguyen N."/>
            <person name="Okwuonu G."/>
            <person name="Ongeri F."/>
            <person name="Pham C."/>
            <person name="Simmons D."/>
            <person name="Wilczek-Boney K."/>
            <person name="Hale W."/>
            <person name="Jakkamsetti A."/>
            <person name="Pham P."/>
            <person name="Ruth R."/>
            <person name="San Lucas F."/>
            <person name="Warren J."/>
            <person name="Zhang J."/>
            <person name="Zhao Z."/>
            <person name="Zhou C."/>
            <person name="Zhu D."/>
            <person name="Lee S."/>
            <person name="Bess C."/>
            <person name="Blankenburg K."/>
            <person name="Forbes L."/>
            <person name="Fu Q."/>
            <person name="Gubbala S."/>
            <person name="Hirani K."/>
            <person name="Jayaseelan J.C."/>
            <person name="Lara F."/>
            <person name="Munidasa M."/>
            <person name="Palculict T."/>
            <person name="Patil S."/>
            <person name="Pu L.-L."/>
            <person name="Saada N."/>
            <person name="Tang L."/>
            <person name="Weissenberger G."/>
            <person name="Zhu Y."/>
            <person name="Hemphill L."/>
            <person name="Shang Y."/>
            <person name="Youmans B."/>
            <person name="Ayvaz T."/>
            <person name="Ross M."/>
            <person name="Santibanez J."/>
            <person name="Aqrawi P."/>
            <person name="Gross S."/>
            <person name="Joshi V."/>
            <person name="Fowler G."/>
            <person name="Nazareth L."/>
            <person name="Reid J."/>
            <person name="Worley K."/>
            <person name="Petrosino J."/>
            <person name="Highlander S."/>
            <person name="Gibbs R."/>
        </authorList>
    </citation>
    <scope>NUCLEOTIDE SEQUENCE [LARGE SCALE GENOMIC DNA]</scope>
    <source>
        <strain evidence="1 2">ATCC BAA-614</strain>
    </source>
</reference>
<dbReference type="RefSeq" id="WP_007170464.1">
    <property type="nucleotide sequence ID" value="NZ_GG770556.1"/>
</dbReference>
<sequence>MAAAEIVFEIPARHERRRLSGGHLTAKNVLCPRNNAQHLLGFML</sequence>
<accession>D5P5J9</accession>
<name>D5P5J9_9MYCO</name>
<dbReference type="EMBL" id="ADNV01000103">
    <property type="protein sequence ID" value="EFG78653.1"/>
    <property type="molecule type" value="Genomic_DNA"/>
</dbReference>
<dbReference type="Proteomes" id="UP000003653">
    <property type="component" value="Unassembled WGS sequence"/>
</dbReference>
<protein>
    <submittedName>
        <fullName evidence="1">Uncharacterized protein</fullName>
    </submittedName>
</protein>
<dbReference type="HOGENOM" id="CLU_3218894_0_0_11"/>
<evidence type="ECO:0000313" key="2">
    <source>
        <dbReference type="Proteomes" id="UP000003653"/>
    </source>
</evidence>
<gene>
    <name evidence="1" type="ORF">HMPREF0591_1443</name>
</gene>
<evidence type="ECO:0000313" key="1">
    <source>
        <dbReference type="EMBL" id="EFG78653.1"/>
    </source>
</evidence>
<proteinExistence type="predicted"/>